<dbReference type="Proteomes" id="UP001220022">
    <property type="component" value="Unassembled WGS sequence"/>
</dbReference>
<name>A0ABT5Z556_9ACTN</name>
<keyword evidence="2" id="KW-0812">Transmembrane</keyword>
<keyword evidence="4" id="KW-1185">Reference proteome</keyword>
<comment type="caution">
    <text evidence="3">The sequence shown here is derived from an EMBL/GenBank/DDBJ whole genome shotgun (WGS) entry which is preliminary data.</text>
</comment>
<dbReference type="RefSeq" id="WP_275818265.1">
    <property type="nucleotide sequence ID" value="NZ_BAAANM010000014.1"/>
</dbReference>
<evidence type="ECO:0008006" key="5">
    <source>
        <dbReference type="Google" id="ProtNLM"/>
    </source>
</evidence>
<reference evidence="3 4" key="1">
    <citation type="submission" date="2023-03" db="EMBL/GenBank/DDBJ databases">
        <title>Draft genome sequence of type strain Streptomyces ferralitis JCM 14344.</title>
        <authorList>
            <person name="Klaysubun C."/>
            <person name="Duangmal K."/>
        </authorList>
    </citation>
    <scope>NUCLEOTIDE SEQUENCE [LARGE SCALE GENOMIC DNA]</scope>
    <source>
        <strain evidence="3 4">JCM 14344</strain>
    </source>
</reference>
<protein>
    <recommendedName>
        <fullName evidence="5">Integral membrane protein</fullName>
    </recommendedName>
</protein>
<feature type="transmembrane region" description="Helical" evidence="2">
    <location>
        <begin position="226"/>
        <end position="248"/>
    </location>
</feature>
<accession>A0ABT5Z556</accession>
<keyword evidence="2" id="KW-0472">Membrane</keyword>
<feature type="transmembrane region" description="Helical" evidence="2">
    <location>
        <begin position="34"/>
        <end position="55"/>
    </location>
</feature>
<evidence type="ECO:0000313" key="4">
    <source>
        <dbReference type="Proteomes" id="UP001220022"/>
    </source>
</evidence>
<feature type="region of interest" description="Disordered" evidence="1">
    <location>
        <begin position="1"/>
        <end position="29"/>
    </location>
</feature>
<sequence>MHTPASTPTAEPQGSTAIRRPQVAPPARPPVRSWLQPVVIALVVVAAFISCYVGLARAAKPHQIPVGVVGSELSTQIQQALGDSIDVRSEPGGTAADQALRHRDVVAVLTPQGTGRVSLEVAGANGLSTTTAVENLVSAYAHGAGETVTVHDGVPLARYDSRGLAGFYVAFGVTLSGFVLAQNILGLSRLLHLRHRFTVMAGFAVVAGSIAAALAGPVLGAVPAPFIPLTVALALLTAAAAFTTKLLGTLFSSVGIPMATLLLLTVGNSTSGASVGADLLPSVARSVSGILPPGAAVRAITDLSYFNGAHSVVPLLTLAAWAVGPALLVWARSALATSRSRRG</sequence>
<gene>
    <name evidence="3" type="ORF">P2L57_24945</name>
</gene>
<dbReference type="EMBL" id="JARHTQ010000018">
    <property type="protein sequence ID" value="MDF2258849.1"/>
    <property type="molecule type" value="Genomic_DNA"/>
</dbReference>
<proteinExistence type="predicted"/>
<organism evidence="3 4">
    <name type="scientific">Streptantibioticus ferralitis</name>
    <dbReference type="NCBI Taxonomy" id="236510"/>
    <lineage>
        <taxon>Bacteria</taxon>
        <taxon>Bacillati</taxon>
        <taxon>Actinomycetota</taxon>
        <taxon>Actinomycetes</taxon>
        <taxon>Kitasatosporales</taxon>
        <taxon>Streptomycetaceae</taxon>
        <taxon>Streptantibioticus</taxon>
    </lineage>
</organism>
<evidence type="ECO:0000256" key="2">
    <source>
        <dbReference type="SAM" id="Phobius"/>
    </source>
</evidence>
<feature type="compositionally biased region" description="Polar residues" evidence="1">
    <location>
        <begin position="1"/>
        <end position="16"/>
    </location>
</feature>
<feature type="transmembrane region" description="Helical" evidence="2">
    <location>
        <begin position="165"/>
        <end position="185"/>
    </location>
</feature>
<keyword evidence="2" id="KW-1133">Transmembrane helix</keyword>
<evidence type="ECO:0000313" key="3">
    <source>
        <dbReference type="EMBL" id="MDF2258849.1"/>
    </source>
</evidence>
<evidence type="ECO:0000256" key="1">
    <source>
        <dbReference type="SAM" id="MobiDB-lite"/>
    </source>
</evidence>
<feature type="transmembrane region" description="Helical" evidence="2">
    <location>
        <begin position="312"/>
        <end position="331"/>
    </location>
</feature>
<feature type="transmembrane region" description="Helical" evidence="2">
    <location>
        <begin position="197"/>
        <end position="219"/>
    </location>
</feature>